<dbReference type="Pfam" id="PF13732">
    <property type="entry name" value="DrrA1-3_C"/>
    <property type="match status" value="1"/>
</dbReference>
<dbReference type="OrthoDB" id="9778547at2"/>
<evidence type="ECO:0000259" key="6">
    <source>
        <dbReference type="PROSITE" id="PS50893"/>
    </source>
</evidence>
<dbReference type="RefSeq" id="WP_121481570.1">
    <property type="nucleotide sequence ID" value="NZ_CP032707.1"/>
</dbReference>
<proteinExistence type="inferred from homology"/>
<dbReference type="SUPFAM" id="SSF52540">
    <property type="entry name" value="P-loop containing nucleoside triphosphate hydrolases"/>
    <property type="match status" value="1"/>
</dbReference>
<dbReference type="AlphaFoldDB" id="A0A494RKN5"/>
<evidence type="ECO:0000256" key="3">
    <source>
        <dbReference type="ARBA" id="ARBA00022458"/>
    </source>
</evidence>
<dbReference type="PROSITE" id="PS00211">
    <property type="entry name" value="ABC_TRANSPORTER_1"/>
    <property type="match status" value="1"/>
</dbReference>
<evidence type="ECO:0000313" key="8">
    <source>
        <dbReference type="Proteomes" id="UP000276984"/>
    </source>
</evidence>
<comment type="similarity">
    <text evidence="1">Belongs to the ABC transporter superfamily.</text>
</comment>
<accession>A0A494RKN5</accession>
<dbReference type="SMART" id="SM00382">
    <property type="entry name" value="AAA"/>
    <property type="match status" value="1"/>
</dbReference>
<evidence type="ECO:0000256" key="1">
    <source>
        <dbReference type="ARBA" id="ARBA00005417"/>
    </source>
</evidence>
<dbReference type="PROSITE" id="PS50893">
    <property type="entry name" value="ABC_TRANSPORTER_2"/>
    <property type="match status" value="1"/>
</dbReference>
<evidence type="ECO:0000256" key="4">
    <source>
        <dbReference type="ARBA" id="ARBA00022741"/>
    </source>
</evidence>
<evidence type="ECO:0000256" key="5">
    <source>
        <dbReference type="ARBA" id="ARBA00022840"/>
    </source>
</evidence>
<evidence type="ECO:0000256" key="2">
    <source>
        <dbReference type="ARBA" id="ARBA00022448"/>
    </source>
</evidence>
<dbReference type="InterPro" id="IPR003593">
    <property type="entry name" value="AAA+_ATPase"/>
</dbReference>
<dbReference type="PANTHER" id="PTHR42711:SF5">
    <property type="entry name" value="ABC TRANSPORTER ATP-BINDING PROTEIN NATA"/>
    <property type="match status" value="1"/>
</dbReference>
<dbReference type="Pfam" id="PF00005">
    <property type="entry name" value="ABC_tran"/>
    <property type="match status" value="1"/>
</dbReference>
<sequence length="324" mass="34977">MTHAPALPANAIEVRGLKKTYKGSRKAPPKTALRGVDLTVPRGSMFGLLGPNGAGKSTLINIIAGVVNKSEGTVRIWDRDIDHEARDARSALGVVPQEIVADVFFTPREALEVQAGFYGVPADQRRSDELLAALGLSDKANAYVRALSGGMKRRLMVAKALVHNPPVLILDEPTAGVDVELRRQLWDYVRKINEEGVTVILTTHYLEEAQELCDTIAIINRGEVVACEPTEQLLKRLDTRNVVVTPETAPETLPVLAGFHVAARANGAFVVTYRTGESSVEQVLAAVRAAGVTIKDIATEDPSLEDVFLALTYGDASRPDPTQD</sequence>
<protein>
    <submittedName>
        <fullName evidence="7">ABC transporter ATP-binding protein</fullName>
    </submittedName>
</protein>
<dbReference type="GO" id="GO:0005524">
    <property type="term" value="F:ATP binding"/>
    <property type="evidence" value="ECO:0007669"/>
    <property type="project" value="UniProtKB-KW"/>
</dbReference>
<keyword evidence="5 7" id="KW-0067">ATP-binding</keyword>
<organism evidence="7 8">
    <name type="scientific">Brevundimonas naejangsanensis</name>
    <dbReference type="NCBI Taxonomy" id="588932"/>
    <lineage>
        <taxon>Bacteria</taxon>
        <taxon>Pseudomonadati</taxon>
        <taxon>Pseudomonadota</taxon>
        <taxon>Alphaproteobacteria</taxon>
        <taxon>Caulobacterales</taxon>
        <taxon>Caulobacteraceae</taxon>
        <taxon>Brevundimonas</taxon>
    </lineage>
</organism>
<dbReference type="Proteomes" id="UP000276984">
    <property type="component" value="Chromosome"/>
</dbReference>
<feature type="domain" description="ABC transporter" evidence="6">
    <location>
        <begin position="12"/>
        <end position="246"/>
    </location>
</feature>
<keyword evidence="2" id="KW-0813">Transport</keyword>
<dbReference type="Gene3D" id="3.40.50.300">
    <property type="entry name" value="P-loop containing nucleotide triphosphate hydrolases"/>
    <property type="match status" value="1"/>
</dbReference>
<dbReference type="InterPro" id="IPR050763">
    <property type="entry name" value="ABC_transporter_ATP-binding"/>
</dbReference>
<dbReference type="PANTHER" id="PTHR42711">
    <property type="entry name" value="ABC TRANSPORTER ATP-BINDING PROTEIN"/>
    <property type="match status" value="1"/>
</dbReference>
<evidence type="ECO:0000313" key="7">
    <source>
        <dbReference type="EMBL" id="AYG94414.1"/>
    </source>
</evidence>
<keyword evidence="4" id="KW-0547">Nucleotide-binding</keyword>
<keyword evidence="3" id="KW-0536">Nodulation</keyword>
<dbReference type="EMBL" id="CP032707">
    <property type="protein sequence ID" value="AYG94414.1"/>
    <property type="molecule type" value="Genomic_DNA"/>
</dbReference>
<reference evidence="7 8" key="1">
    <citation type="submission" date="2018-10" db="EMBL/GenBank/DDBJ databases">
        <title>Complete genome sequence of Brevundimonas naejangsanensis BRV3.</title>
        <authorList>
            <person name="Berrios L."/>
            <person name="Ely B."/>
        </authorList>
    </citation>
    <scope>NUCLEOTIDE SEQUENCE [LARGE SCALE GENOMIC DNA]</scope>
    <source>
        <strain evidence="7 8">BRV3</strain>
    </source>
</reference>
<name>A0A494RKN5_9CAUL</name>
<dbReference type="InterPro" id="IPR003439">
    <property type="entry name" value="ABC_transporter-like_ATP-bd"/>
</dbReference>
<dbReference type="InterPro" id="IPR025302">
    <property type="entry name" value="DrrA1/2-like_C"/>
</dbReference>
<dbReference type="GO" id="GO:0016887">
    <property type="term" value="F:ATP hydrolysis activity"/>
    <property type="evidence" value="ECO:0007669"/>
    <property type="project" value="InterPro"/>
</dbReference>
<keyword evidence="8" id="KW-1185">Reference proteome</keyword>
<gene>
    <name evidence="7" type="ORF">D8I30_03855</name>
</gene>
<dbReference type="InterPro" id="IPR017871">
    <property type="entry name" value="ABC_transporter-like_CS"/>
</dbReference>
<dbReference type="InterPro" id="IPR027417">
    <property type="entry name" value="P-loop_NTPase"/>
</dbReference>